<dbReference type="Gene3D" id="3.60.10.10">
    <property type="entry name" value="Endonuclease/exonuclease/phosphatase"/>
    <property type="match status" value="1"/>
</dbReference>
<gene>
    <name evidence="2" type="ORF">RB2654_04259</name>
</gene>
<dbReference type="AlphaFoldDB" id="A3VJN6"/>
<comment type="caution">
    <text evidence="2">The sequence shown here is derived from an EMBL/GenBank/DDBJ whole genome shotgun (WGS) entry which is preliminary data.</text>
</comment>
<name>A3VJN6_9RHOB</name>
<evidence type="ECO:0000313" key="2">
    <source>
        <dbReference type="EMBL" id="EAQ11613.1"/>
    </source>
</evidence>
<reference evidence="2 3" key="1">
    <citation type="journal article" date="2010" name="J. Bacteriol.">
        <title>Genome sequences of Pelagibaca bermudensis HTCC2601T and Maritimibacter alkaliphilus HTCC2654T, the type strains of two marine Roseobacter genera.</title>
        <authorList>
            <person name="Thrash J.C."/>
            <person name="Cho J.C."/>
            <person name="Ferriera S."/>
            <person name="Johnson J."/>
            <person name="Vergin K.L."/>
            <person name="Giovannoni S.J."/>
        </authorList>
    </citation>
    <scope>NUCLEOTIDE SEQUENCE [LARGE SCALE GENOMIC DNA]</scope>
    <source>
        <strain evidence="2 3">HTCC2654</strain>
    </source>
</reference>
<dbReference type="InterPro" id="IPR005135">
    <property type="entry name" value="Endo/exonuclease/phosphatase"/>
</dbReference>
<evidence type="ECO:0000259" key="1">
    <source>
        <dbReference type="Pfam" id="PF03372"/>
    </source>
</evidence>
<proteinExistence type="predicted"/>
<dbReference type="eggNOG" id="ENOG5033YIP">
    <property type="taxonomic scope" value="Bacteria"/>
</dbReference>
<organism evidence="2 3">
    <name type="scientific">Maritimibacter alkaliphilus HTCC2654</name>
    <dbReference type="NCBI Taxonomy" id="314271"/>
    <lineage>
        <taxon>Bacteria</taxon>
        <taxon>Pseudomonadati</taxon>
        <taxon>Pseudomonadota</taxon>
        <taxon>Alphaproteobacteria</taxon>
        <taxon>Rhodobacterales</taxon>
        <taxon>Roseobacteraceae</taxon>
        <taxon>Maritimibacter</taxon>
    </lineage>
</organism>
<sequence length="281" mass="30923">MERVVDLKVLSWNVEHFTGAGTGSRRDRVARVAGYVAGEAPDIFAIMEVESGRVFSEFVNRMPGYVFAITEGPQTQETLIGIRHGITAFMTQKNEFKRNNPGLRPGALVTVTAPDGSHLPILFNHLKSLPSPEGFGLRDAMFEKAFGLKRTLDGVSEGLGQEVRFILAGDLNTMGMTLKDSDQDITAAEEIARLDRRFRRYGMVRLPKTHDTTFNNGSTSSYAPADLDHVFATETLTFVDQGQGAKVHVGGWAVEAEDASRDDWIARFSDHAPLMFTVTGL</sequence>
<dbReference type="Pfam" id="PF03372">
    <property type="entry name" value="Exo_endo_phos"/>
    <property type="match status" value="1"/>
</dbReference>
<dbReference type="HOGENOM" id="CLU_989721_0_0_5"/>
<keyword evidence="3" id="KW-1185">Reference proteome</keyword>
<dbReference type="EMBL" id="AAMT01000014">
    <property type="protein sequence ID" value="EAQ11613.1"/>
    <property type="molecule type" value="Genomic_DNA"/>
</dbReference>
<evidence type="ECO:0000313" key="3">
    <source>
        <dbReference type="Proteomes" id="UP000002931"/>
    </source>
</evidence>
<protein>
    <recommendedName>
        <fullName evidence="1">Endonuclease/exonuclease/phosphatase domain-containing protein</fullName>
    </recommendedName>
</protein>
<dbReference type="SUPFAM" id="SSF56219">
    <property type="entry name" value="DNase I-like"/>
    <property type="match status" value="1"/>
</dbReference>
<feature type="domain" description="Endonuclease/exonuclease/phosphatase" evidence="1">
    <location>
        <begin position="10"/>
        <end position="271"/>
    </location>
</feature>
<dbReference type="GO" id="GO:0003824">
    <property type="term" value="F:catalytic activity"/>
    <property type="evidence" value="ECO:0007669"/>
    <property type="project" value="InterPro"/>
</dbReference>
<accession>A3VJN6</accession>
<dbReference type="Proteomes" id="UP000002931">
    <property type="component" value="Unassembled WGS sequence"/>
</dbReference>
<dbReference type="InterPro" id="IPR036691">
    <property type="entry name" value="Endo/exonu/phosph_ase_sf"/>
</dbReference>
<dbReference type="STRING" id="314271.RB2654_04259"/>